<gene>
    <name evidence="1" type="ORF">GCM10007276_34370</name>
</gene>
<keyword evidence="2" id="KW-1185">Reference proteome</keyword>
<protein>
    <submittedName>
        <fullName evidence="1">Uncharacterized protein</fullName>
    </submittedName>
</protein>
<comment type="caution">
    <text evidence="1">The sequence shown here is derived from an EMBL/GenBank/DDBJ whole genome shotgun (WGS) entry which is preliminary data.</text>
</comment>
<organism evidence="1 2">
    <name type="scientific">Agaricicola taiwanensis</name>
    <dbReference type="NCBI Taxonomy" id="591372"/>
    <lineage>
        <taxon>Bacteria</taxon>
        <taxon>Pseudomonadati</taxon>
        <taxon>Pseudomonadota</taxon>
        <taxon>Alphaproteobacteria</taxon>
        <taxon>Rhodobacterales</taxon>
        <taxon>Paracoccaceae</taxon>
        <taxon>Agaricicola</taxon>
    </lineage>
</organism>
<proteinExistence type="predicted"/>
<evidence type="ECO:0000313" key="2">
    <source>
        <dbReference type="Proteomes" id="UP000602745"/>
    </source>
</evidence>
<reference evidence="1" key="2">
    <citation type="submission" date="2020-09" db="EMBL/GenBank/DDBJ databases">
        <authorList>
            <person name="Sun Q."/>
            <person name="Sedlacek I."/>
        </authorList>
    </citation>
    <scope>NUCLEOTIDE SEQUENCE</scope>
    <source>
        <strain evidence="1">CCM 7684</strain>
    </source>
</reference>
<sequence length="172" mass="18113">MCDFGLALMGASAVIGGAGQIQQARATAAAAQYNAQIARNNAILAERRAQDAIVRGMDEEQQKRLHTAALRGQQLVMAAAGNVDTGYGSALDMLVDTTIQGELDALTIRTNAEREAYDARIAGMNQTAQANLYEMEAKSARTSGMFGAAGTLLSGFGGVYTEGRKAGYFKAR</sequence>
<dbReference type="EMBL" id="BMCP01000007">
    <property type="protein sequence ID" value="GGE54402.1"/>
    <property type="molecule type" value="Genomic_DNA"/>
</dbReference>
<dbReference type="Proteomes" id="UP000602745">
    <property type="component" value="Unassembled WGS sequence"/>
</dbReference>
<evidence type="ECO:0000313" key="1">
    <source>
        <dbReference type="EMBL" id="GGE54402.1"/>
    </source>
</evidence>
<dbReference type="InterPro" id="IPR038996">
    <property type="entry name" value="Gp14"/>
</dbReference>
<dbReference type="AlphaFoldDB" id="A0A8J2YN32"/>
<dbReference type="Pfam" id="PF24072">
    <property type="entry name" value="T7_gp14"/>
    <property type="match status" value="1"/>
</dbReference>
<accession>A0A8J2YN32</accession>
<name>A0A8J2YN32_9RHOB</name>
<reference evidence="1" key="1">
    <citation type="journal article" date="2014" name="Int. J. Syst. Evol. Microbiol.">
        <title>Complete genome sequence of Corynebacterium casei LMG S-19264T (=DSM 44701T), isolated from a smear-ripened cheese.</title>
        <authorList>
            <consortium name="US DOE Joint Genome Institute (JGI-PGF)"/>
            <person name="Walter F."/>
            <person name="Albersmeier A."/>
            <person name="Kalinowski J."/>
            <person name="Ruckert C."/>
        </authorList>
    </citation>
    <scope>NUCLEOTIDE SEQUENCE</scope>
    <source>
        <strain evidence="1">CCM 7684</strain>
    </source>
</reference>